<dbReference type="Proteomes" id="UP001596215">
    <property type="component" value="Unassembled WGS sequence"/>
</dbReference>
<evidence type="ECO:0000313" key="2">
    <source>
        <dbReference type="Proteomes" id="UP001596215"/>
    </source>
</evidence>
<gene>
    <name evidence="1" type="ORF">ACFP73_10525</name>
</gene>
<name>A0ABW1VNK1_9GAMM</name>
<proteinExistence type="predicted"/>
<keyword evidence="2" id="KW-1185">Reference proteome</keyword>
<organism evidence="1 2">
    <name type="scientific">Tatumella punctata</name>
    <dbReference type="NCBI Taxonomy" id="399969"/>
    <lineage>
        <taxon>Bacteria</taxon>
        <taxon>Pseudomonadati</taxon>
        <taxon>Pseudomonadota</taxon>
        <taxon>Gammaproteobacteria</taxon>
        <taxon>Enterobacterales</taxon>
        <taxon>Erwiniaceae</taxon>
        <taxon>Tatumella</taxon>
    </lineage>
</organism>
<reference evidence="2" key="1">
    <citation type="journal article" date="2019" name="Int. J. Syst. Evol. Microbiol.">
        <title>The Global Catalogue of Microorganisms (GCM) 10K type strain sequencing project: providing services to taxonomists for standard genome sequencing and annotation.</title>
        <authorList>
            <consortium name="The Broad Institute Genomics Platform"/>
            <consortium name="The Broad Institute Genome Sequencing Center for Infectious Disease"/>
            <person name="Wu L."/>
            <person name="Ma J."/>
        </authorList>
    </citation>
    <scope>NUCLEOTIDE SEQUENCE [LARGE SCALE GENOMIC DNA]</scope>
    <source>
        <strain evidence="2">CGMCC 4.1530</strain>
    </source>
</reference>
<dbReference type="RefSeq" id="WP_212710535.1">
    <property type="nucleotide sequence ID" value="NZ_BAAAFW010000093.1"/>
</dbReference>
<accession>A0ABW1VNK1</accession>
<evidence type="ECO:0000313" key="1">
    <source>
        <dbReference type="EMBL" id="MFC6362526.1"/>
    </source>
</evidence>
<sequence>MEIKISIAGTDIATLSGQQYEAFTSELRVRVHEVYPQSQLLILREGDETRCIADGFHQNEHVSVVVNELLQDVLLHGYWRKPG</sequence>
<protein>
    <submittedName>
        <fullName evidence="1">DinI-like family protein</fullName>
    </submittedName>
</protein>
<dbReference type="EMBL" id="JBHSUC010000012">
    <property type="protein sequence ID" value="MFC6362526.1"/>
    <property type="molecule type" value="Genomic_DNA"/>
</dbReference>
<comment type="caution">
    <text evidence="1">The sequence shown here is derived from an EMBL/GenBank/DDBJ whole genome shotgun (WGS) entry which is preliminary data.</text>
</comment>